<dbReference type="AlphaFoldDB" id="D3T9T2"/>
<organism evidence="1 2">
    <name type="scientific">Aciduliprofundum boonei (strain DSM 19572 / T469)</name>
    <dbReference type="NCBI Taxonomy" id="439481"/>
    <lineage>
        <taxon>Archaea</taxon>
        <taxon>Methanobacteriati</taxon>
        <taxon>Thermoplasmatota</taxon>
        <taxon>DHVE2 group</taxon>
        <taxon>Candidatus Aciduliprofundum</taxon>
    </lineage>
</organism>
<accession>D3T9T2</accession>
<evidence type="ECO:0000313" key="1">
    <source>
        <dbReference type="EMBL" id="ADD08861.1"/>
    </source>
</evidence>
<dbReference type="RefSeq" id="WP_012997312.1">
    <property type="nucleotide sequence ID" value="NC_013926.1"/>
</dbReference>
<protein>
    <submittedName>
        <fullName evidence="1">Uncharacterized protein</fullName>
    </submittedName>
</protein>
<proteinExistence type="predicted"/>
<dbReference type="KEGG" id="abi:Aboo_1052"/>
<keyword evidence="2" id="KW-1185">Reference proteome</keyword>
<gene>
    <name evidence="1" type="ordered locus">Aboo_1052</name>
</gene>
<dbReference type="GeneID" id="8828009"/>
<name>D3T9T2_ACIB4</name>
<dbReference type="HOGENOM" id="CLU_1431569_0_0_2"/>
<dbReference type="EMBL" id="CP001941">
    <property type="protein sequence ID" value="ADD08861.1"/>
    <property type="molecule type" value="Genomic_DNA"/>
</dbReference>
<dbReference type="Proteomes" id="UP000001400">
    <property type="component" value="Chromosome"/>
</dbReference>
<sequence length="189" mass="21937">MDMIDVFLGVMQVDGGDVILHFNWDADTRNLMEIQEEFEIDGKIYITLAAPLQDIGTLKDYGIINKGNKTTFNDTVNKILERWNFFKEKLKNGEIEMQILAENPFIVIDDDKRFAFFLFYNIIFLAEIIGKYRRKETYKKLRIRFSSLEYGEGELDGTIKLKVKEIDTTDNEELSSALVEAVLKEEGDI</sequence>
<reference evidence="1" key="1">
    <citation type="submission" date="2010-02" db="EMBL/GenBank/DDBJ databases">
        <title>Complete sequence of Aciduliprofundum boonei T469.</title>
        <authorList>
            <consortium name="US DOE Joint Genome Institute"/>
            <person name="Lucas S."/>
            <person name="Copeland A."/>
            <person name="Lapidus A."/>
            <person name="Cheng J.-F."/>
            <person name="Bruce D."/>
            <person name="Goodwin L."/>
            <person name="Pitluck S."/>
            <person name="Saunders E."/>
            <person name="Detter J.C."/>
            <person name="Han C."/>
            <person name="Tapia R."/>
            <person name="Land M."/>
            <person name="Hauser L."/>
            <person name="Kyrpides N."/>
            <person name="Mikhailova N."/>
            <person name="Flores G."/>
            <person name="Reysenbach A.-L."/>
            <person name="Woyke T."/>
        </authorList>
    </citation>
    <scope>NUCLEOTIDE SEQUENCE</scope>
    <source>
        <strain evidence="1">T469</strain>
    </source>
</reference>
<evidence type="ECO:0000313" key="2">
    <source>
        <dbReference type="Proteomes" id="UP000001400"/>
    </source>
</evidence>